<dbReference type="KEGG" id="acel:acsn021_09210"/>
<dbReference type="RefSeq" id="WP_184090406.1">
    <property type="nucleotide sequence ID" value="NZ_AP023367.1"/>
</dbReference>
<sequence>MVKKKFIVVLAIFIFVIIFISPILFQEGNPIPIINAIIKLNSSDMNFVQISDNPDRYISKAGEGNDILIQYMDGEGWKFIEQNGSAYFFLKDNSELMVKSTKYTGKYIIWTWSD</sequence>
<name>A0A6S6R1D5_9FIRM</name>
<organism evidence="1 2">
    <name type="scientific">Anaerocolumna cellulosilytica</name>
    <dbReference type="NCBI Taxonomy" id="433286"/>
    <lineage>
        <taxon>Bacteria</taxon>
        <taxon>Bacillati</taxon>
        <taxon>Bacillota</taxon>
        <taxon>Clostridia</taxon>
        <taxon>Lachnospirales</taxon>
        <taxon>Lachnospiraceae</taxon>
        <taxon>Anaerocolumna</taxon>
    </lineage>
</organism>
<dbReference type="EMBL" id="AP023367">
    <property type="protein sequence ID" value="BCJ93352.1"/>
    <property type="molecule type" value="Genomic_DNA"/>
</dbReference>
<dbReference type="Proteomes" id="UP000515561">
    <property type="component" value="Chromosome"/>
</dbReference>
<dbReference type="AlphaFoldDB" id="A0A6S6R1D5"/>
<evidence type="ECO:0000313" key="1">
    <source>
        <dbReference type="EMBL" id="BCJ93352.1"/>
    </source>
</evidence>
<keyword evidence="2" id="KW-1185">Reference proteome</keyword>
<accession>A0A6S6R1D5</accession>
<proteinExistence type="predicted"/>
<gene>
    <name evidence="1" type="ORF">acsn021_09210</name>
</gene>
<evidence type="ECO:0000313" key="2">
    <source>
        <dbReference type="Proteomes" id="UP000515561"/>
    </source>
</evidence>
<reference evidence="1 2" key="1">
    <citation type="journal article" date="2016" name="Int. J. Syst. Evol. Microbiol.">
        <title>Descriptions of Anaerotaenia torta gen. nov., sp. nov. and Anaerocolumna cellulosilytica gen. nov., sp. nov. isolated from a methanogenic reactor of cattle waste.</title>
        <authorList>
            <person name="Uek A."/>
            <person name="Ohtaki Y."/>
            <person name="Kaku N."/>
            <person name="Ueki K."/>
        </authorList>
    </citation>
    <scope>NUCLEOTIDE SEQUENCE [LARGE SCALE GENOMIC DNA]</scope>
    <source>
        <strain evidence="1 2">SN021</strain>
    </source>
</reference>
<protein>
    <submittedName>
        <fullName evidence="1">Uncharacterized protein</fullName>
    </submittedName>
</protein>